<evidence type="ECO:0000313" key="2">
    <source>
        <dbReference type="WBParaSite" id="JU765_v2.g20003.t1"/>
    </source>
</evidence>
<accession>A0AC34QVY1</accession>
<organism evidence="1 2">
    <name type="scientific">Panagrolaimus sp. JU765</name>
    <dbReference type="NCBI Taxonomy" id="591449"/>
    <lineage>
        <taxon>Eukaryota</taxon>
        <taxon>Metazoa</taxon>
        <taxon>Ecdysozoa</taxon>
        <taxon>Nematoda</taxon>
        <taxon>Chromadorea</taxon>
        <taxon>Rhabditida</taxon>
        <taxon>Tylenchina</taxon>
        <taxon>Panagrolaimomorpha</taxon>
        <taxon>Panagrolaimoidea</taxon>
        <taxon>Panagrolaimidae</taxon>
        <taxon>Panagrolaimus</taxon>
    </lineage>
</organism>
<dbReference type="Proteomes" id="UP000887576">
    <property type="component" value="Unplaced"/>
</dbReference>
<proteinExistence type="predicted"/>
<sequence>MVFYKFVGQTHLKDLEENVNHDQRLHPRLAIFITGTFANFDMRSFDAAIFRLKIGWIKFLKNSRFEMDHSKQIFEIS</sequence>
<dbReference type="WBParaSite" id="JU765_v2.g20003.t1">
    <property type="protein sequence ID" value="JU765_v2.g20003.t1"/>
    <property type="gene ID" value="JU765_v2.g20003"/>
</dbReference>
<protein>
    <submittedName>
        <fullName evidence="2">Uncharacterized protein</fullName>
    </submittedName>
</protein>
<reference evidence="2" key="1">
    <citation type="submission" date="2022-11" db="UniProtKB">
        <authorList>
            <consortium name="WormBaseParasite"/>
        </authorList>
    </citation>
    <scope>IDENTIFICATION</scope>
</reference>
<name>A0AC34QVY1_9BILA</name>
<evidence type="ECO:0000313" key="1">
    <source>
        <dbReference type="Proteomes" id="UP000887576"/>
    </source>
</evidence>